<name>A0A834IH82_RHYFE</name>
<accession>A0A834IH82</accession>
<gene>
    <name evidence="1" type="ORF">GWI33_007796</name>
</gene>
<dbReference type="EMBL" id="JAACXV010000379">
    <property type="protein sequence ID" value="KAF7278991.1"/>
    <property type="molecule type" value="Genomic_DNA"/>
</dbReference>
<protein>
    <recommendedName>
        <fullName evidence="3">Kinetochore protein SPC25</fullName>
    </recommendedName>
</protein>
<evidence type="ECO:0008006" key="3">
    <source>
        <dbReference type="Google" id="ProtNLM"/>
    </source>
</evidence>
<evidence type="ECO:0000313" key="1">
    <source>
        <dbReference type="EMBL" id="KAF7278991.1"/>
    </source>
</evidence>
<organism evidence="1 2">
    <name type="scientific">Rhynchophorus ferrugineus</name>
    <name type="common">Red palm weevil</name>
    <name type="synonym">Curculio ferrugineus</name>
    <dbReference type="NCBI Taxonomy" id="354439"/>
    <lineage>
        <taxon>Eukaryota</taxon>
        <taxon>Metazoa</taxon>
        <taxon>Ecdysozoa</taxon>
        <taxon>Arthropoda</taxon>
        <taxon>Hexapoda</taxon>
        <taxon>Insecta</taxon>
        <taxon>Pterygota</taxon>
        <taxon>Neoptera</taxon>
        <taxon>Endopterygota</taxon>
        <taxon>Coleoptera</taxon>
        <taxon>Polyphaga</taxon>
        <taxon>Cucujiformia</taxon>
        <taxon>Curculionidae</taxon>
        <taxon>Dryophthorinae</taxon>
        <taxon>Rhynchophorus</taxon>
    </lineage>
</organism>
<dbReference type="Proteomes" id="UP000625711">
    <property type="component" value="Unassembled WGS sequence"/>
</dbReference>
<evidence type="ECO:0000313" key="2">
    <source>
        <dbReference type="Proteomes" id="UP000625711"/>
    </source>
</evidence>
<proteinExistence type="predicted"/>
<keyword evidence="2" id="KW-1185">Reference proteome</keyword>
<comment type="caution">
    <text evidence="1">The sequence shown here is derived from an EMBL/GenBank/DDBJ whole genome shotgun (WGS) entry which is preliminary data.</text>
</comment>
<dbReference type="AlphaFoldDB" id="A0A834IH82"/>
<sequence length="207" mass="24371">MIEDTKDINFSDLPERDKLLKEEIKSLDKKWKDKQNLININERNETPLTSFDPNFTFNSELVNIFKAQQMEKARLEQREIKAIKDINRLDKAIEALRKKLEELDEGKSTDIEDLNITNKMLSKAVKKYSTNFKMNISRTEQPSPDTFVAQVTFFFKEDSKTLDFTINRKERKIIDVNTSMFEELEYVKDKLITNEGLNIPLLIKTLK</sequence>
<reference evidence="1" key="1">
    <citation type="submission" date="2020-08" db="EMBL/GenBank/DDBJ databases">
        <title>Genome sequencing and assembly of the red palm weevil Rhynchophorus ferrugineus.</title>
        <authorList>
            <person name="Dias G.B."/>
            <person name="Bergman C.M."/>
            <person name="Manee M."/>
        </authorList>
    </citation>
    <scope>NUCLEOTIDE SEQUENCE</scope>
    <source>
        <strain evidence="1">AA-2017</strain>
        <tissue evidence="1">Whole larva</tissue>
    </source>
</reference>